<evidence type="ECO:0000256" key="3">
    <source>
        <dbReference type="ARBA" id="ARBA00022777"/>
    </source>
</evidence>
<accession>A0A9P8PFY7</accession>
<dbReference type="InterPro" id="IPR008271">
    <property type="entry name" value="Ser/Thr_kinase_AS"/>
</dbReference>
<dbReference type="GO" id="GO:0005524">
    <property type="term" value="F:ATP binding"/>
    <property type="evidence" value="ECO:0007669"/>
    <property type="project" value="UniProtKB-KW"/>
</dbReference>
<dbReference type="Gene3D" id="1.10.510.10">
    <property type="entry name" value="Transferase(Phosphotransferase) domain 1"/>
    <property type="match status" value="2"/>
</dbReference>
<dbReference type="SUPFAM" id="SSF56112">
    <property type="entry name" value="Protein kinase-like (PK-like)"/>
    <property type="match status" value="1"/>
</dbReference>
<dbReference type="RefSeq" id="XP_046063954.1">
    <property type="nucleotide sequence ID" value="XM_046201763.1"/>
</dbReference>
<evidence type="ECO:0000259" key="6">
    <source>
        <dbReference type="PROSITE" id="PS50011"/>
    </source>
</evidence>
<evidence type="ECO:0000313" key="8">
    <source>
        <dbReference type="Proteomes" id="UP000769157"/>
    </source>
</evidence>
<keyword evidence="1" id="KW-0808">Transferase</keyword>
<dbReference type="EMBL" id="JAEUBE010000087">
    <property type="protein sequence ID" value="KAH3670529.1"/>
    <property type="molecule type" value="Genomic_DNA"/>
</dbReference>
<keyword evidence="4" id="KW-0067">ATP-binding</keyword>
<gene>
    <name evidence="7" type="ORF">OGAPHI_001044</name>
</gene>
<evidence type="ECO:0000256" key="4">
    <source>
        <dbReference type="ARBA" id="ARBA00022840"/>
    </source>
</evidence>
<evidence type="ECO:0000256" key="5">
    <source>
        <dbReference type="SAM" id="MobiDB-lite"/>
    </source>
</evidence>
<dbReference type="PROSITE" id="PS50011">
    <property type="entry name" value="PROTEIN_KINASE_DOM"/>
    <property type="match status" value="1"/>
</dbReference>
<dbReference type="PROSITE" id="PS00108">
    <property type="entry name" value="PROTEIN_KINASE_ST"/>
    <property type="match status" value="1"/>
</dbReference>
<dbReference type="InterPro" id="IPR011009">
    <property type="entry name" value="Kinase-like_dom_sf"/>
</dbReference>
<dbReference type="PANTHER" id="PTHR43289">
    <property type="entry name" value="MITOGEN-ACTIVATED PROTEIN KINASE KINASE KINASE 20-RELATED"/>
    <property type="match status" value="1"/>
</dbReference>
<dbReference type="OrthoDB" id="4062651at2759"/>
<keyword evidence="8" id="KW-1185">Reference proteome</keyword>
<feature type="region of interest" description="Disordered" evidence="5">
    <location>
        <begin position="498"/>
        <end position="528"/>
    </location>
</feature>
<evidence type="ECO:0000256" key="1">
    <source>
        <dbReference type="ARBA" id="ARBA00022679"/>
    </source>
</evidence>
<keyword evidence="2" id="KW-0547">Nucleotide-binding</keyword>
<evidence type="ECO:0000256" key="2">
    <source>
        <dbReference type="ARBA" id="ARBA00022741"/>
    </source>
</evidence>
<proteinExistence type="predicted"/>
<dbReference type="GeneID" id="70233012"/>
<dbReference type="SMART" id="SM00220">
    <property type="entry name" value="S_TKc"/>
    <property type="match status" value="1"/>
</dbReference>
<feature type="domain" description="Protein kinase" evidence="6">
    <location>
        <begin position="311"/>
        <end position="636"/>
    </location>
</feature>
<dbReference type="Proteomes" id="UP000769157">
    <property type="component" value="Unassembled WGS sequence"/>
</dbReference>
<organism evidence="7 8">
    <name type="scientific">Ogataea philodendri</name>
    <dbReference type="NCBI Taxonomy" id="1378263"/>
    <lineage>
        <taxon>Eukaryota</taxon>
        <taxon>Fungi</taxon>
        <taxon>Dikarya</taxon>
        <taxon>Ascomycota</taxon>
        <taxon>Saccharomycotina</taxon>
        <taxon>Pichiomycetes</taxon>
        <taxon>Pichiales</taxon>
        <taxon>Pichiaceae</taxon>
        <taxon>Ogataea</taxon>
    </lineage>
</organism>
<name>A0A9P8PFY7_9ASCO</name>
<dbReference type="InterPro" id="IPR000719">
    <property type="entry name" value="Prot_kinase_dom"/>
</dbReference>
<dbReference type="CDD" id="cd00180">
    <property type="entry name" value="PKc"/>
    <property type="match status" value="1"/>
</dbReference>
<evidence type="ECO:0000313" key="7">
    <source>
        <dbReference type="EMBL" id="KAH3670529.1"/>
    </source>
</evidence>
<keyword evidence="3" id="KW-0418">Kinase</keyword>
<feature type="region of interest" description="Disordered" evidence="5">
    <location>
        <begin position="679"/>
        <end position="699"/>
    </location>
</feature>
<dbReference type="PANTHER" id="PTHR43289:SF33">
    <property type="entry name" value="SERINE_THREONINE KINASE 31"/>
    <property type="match status" value="1"/>
</dbReference>
<comment type="caution">
    <text evidence="7">The sequence shown here is derived from an EMBL/GenBank/DDBJ whole genome shotgun (WGS) entry which is preliminary data.</text>
</comment>
<sequence>MRCPFDTQLGNIENHLTYNLIHIFTSLNIDNGQLLTTSLGVQVLVVVSGSGPDLPDNHSWNNNVQDLCFGSSENVEESTLKRTLQWRLSVWRNGVLSDSRVLNNIDNEELIPAVDFHDLLHGWEVEGGLSKVSSETDKAYFDQAGRRLVLGKHPMDGIEDEYVPDFKEFNFRSWFDDAVLDEDRLFDELHSQVPPISIKNQQVSPKPVSRLSLSPERDKDRVILSSLPSNFLSLSFSERKKLINKVLPESLQNDADYKNHITKLIRRNSISGSSPAQRFTNSFSLHSSSVHSAMSVADNYNQKGSLVLGKWRLGRIIGRGAYGIIRSCTDLNDNEKAMKVINVHGSAELIKRFKTESLMWSLLHHENILPLFDFKFTSKSFFLLTQKCDAGSLFDCVKRWEMSSDPERLSSVVSYLTDICSGLEYMHSLGISHGDVKLENCLLSHGRVVLCDFGMASFFSRDTDALIRIPDLSRRILDDPVSAAPPRVVSVGSSVSVRNSPLSSAANTPTPRSPASLSTTSSIDSSRLPDTHIGSLPYAAPEILRPNPYNLDHLTDSWAVGVLLYTLVTLRLPYQHKFEPRLKLMIMNNDYDSGRFRAALGDFHATSKLCDILAACLQPDRALRWDMSRSALASMISSTVLANTSRYTTTGFFWPIRCTLSMACKSTCGFQSESNRTTESAAVRLIPRPPARVESRNTSASSAENRSISAWRSVWLVAPSIRHVL</sequence>
<dbReference type="GO" id="GO:0004674">
    <property type="term" value="F:protein serine/threonine kinase activity"/>
    <property type="evidence" value="ECO:0007669"/>
    <property type="project" value="TreeGrafter"/>
</dbReference>
<dbReference type="AlphaFoldDB" id="A0A9P8PFY7"/>
<dbReference type="Pfam" id="PF00069">
    <property type="entry name" value="Pkinase"/>
    <property type="match status" value="2"/>
</dbReference>
<protein>
    <recommendedName>
        <fullName evidence="6">Protein kinase domain-containing protein</fullName>
    </recommendedName>
</protein>
<reference evidence="7" key="1">
    <citation type="journal article" date="2021" name="Open Biol.">
        <title>Shared evolutionary footprints suggest mitochondrial oxidative damage underlies multiple complex I losses in fungi.</title>
        <authorList>
            <person name="Schikora-Tamarit M.A."/>
            <person name="Marcet-Houben M."/>
            <person name="Nosek J."/>
            <person name="Gabaldon T."/>
        </authorList>
    </citation>
    <scope>NUCLEOTIDE SEQUENCE</scope>
    <source>
        <strain evidence="7">CBS6075</strain>
    </source>
</reference>
<reference evidence="7" key="2">
    <citation type="submission" date="2021-01" db="EMBL/GenBank/DDBJ databases">
        <authorList>
            <person name="Schikora-Tamarit M.A."/>
        </authorList>
    </citation>
    <scope>NUCLEOTIDE SEQUENCE</scope>
    <source>
        <strain evidence="7">CBS6075</strain>
    </source>
</reference>